<dbReference type="Proteomes" id="UP000189761">
    <property type="component" value="Unassembled WGS sequence"/>
</dbReference>
<evidence type="ECO:0000313" key="1">
    <source>
        <dbReference type="EMBL" id="OOP69552.1"/>
    </source>
</evidence>
<dbReference type="RefSeq" id="WP_078109564.1">
    <property type="nucleotide sequence ID" value="NZ_CP065424.1"/>
</dbReference>
<dbReference type="EMBL" id="MTLA01000050">
    <property type="protein sequence ID" value="OOP69552.1"/>
    <property type="molecule type" value="Genomic_DNA"/>
</dbReference>
<reference evidence="1 2" key="1">
    <citation type="submission" date="2017-01" db="EMBL/GenBank/DDBJ databases">
        <title>Draft genome sequence of Bacillus oleronius.</title>
        <authorList>
            <person name="Allam M."/>
        </authorList>
    </citation>
    <scope>NUCLEOTIDE SEQUENCE [LARGE SCALE GENOMIC DNA]</scope>
    <source>
        <strain evidence="1 2">DSM 9356</strain>
    </source>
</reference>
<comment type="caution">
    <text evidence="1">The sequence shown here is derived from an EMBL/GenBank/DDBJ whole genome shotgun (WGS) entry which is preliminary data.</text>
</comment>
<dbReference type="AlphaFoldDB" id="A0A8E2IAZ6"/>
<keyword evidence="2" id="KW-1185">Reference proteome</keyword>
<gene>
    <name evidence="1" type="ORF">BWZ43_04745</name>
</gene>
<organism evidence="1 2">
    <name type="scientific">Heyndrickxia oleronia</name>
    <dbReference type="NCBI Taxonomy" id="38875"/>
    <lineage>
        <taxon>Bacteria</taxon>
        <taxon>Bacillati</taxon>
        <taxon>Bacillota</taxon>
        <taxon>Bacilli</taxon>
        <taxon>Bacillales</taxon>
        <taxon>Bacillaceae</taxon>
        <taxon>Heyndrickxia</taxon>
    </lineage>
</organism>
<evidence type="ECO:0000313" key="2">
    <source>
        <dbReference type="Proteomes" id="UP000189761"/>
    </source>
</evidence>
<protein>
    <submittedName>
        <fullName evidence="1">Uncharacterized protein</fullName>
    </submittedName>
</protein>
<proteinExistence type="predicted"/>
<accession>A0A8E2IAZ6</accession>
<sequence length="70" mass="8033">MPKYLIKYHTVSGKEFEQQIEASSLNAAKATAMMQENHFEIGKHYAIYINTDHVVATEVTLVEEINLDDY</sequence>
<name>A0A8E2IAZ6_9BACI</name>